<dbReference type="Proteomes" id="UP000516349">
    <property type="component" value="Chromosome"/>
</dbReference>
<keyword evidence="3" id="KW-1185">Reference proteome</keyword>
<dbReference type="KEGG" id="ebla:JGUZn3_12200"/>
<reference evidence="2 3" key="1">
    <citation type="submission" date="2020-08" db="EMBL/GenBank/DDBJ databases">
        <title>Complete genome sequence of Entomobacter blattae G55GP.</title>
        <authorList>
            <person name="Poehlein A."/>
            <person name="Guzman J."/>
            <person name="Daniel R."/>
            <person name="Vilcinskas A."/>
        </authorList>
    </citation>
    <scope>NUCLEOTIDE SEQUENCE [LARGE SCALE GENOMIC DNA]</scope>
    <source>
        <strain evidence="2 3">G55GP</strain>
    </source>
</reference>
<evidence type="ECO:0000259" key="1">
    <source>
        <dbReference type="Pfam" id="PF04577"/>
    </source>
</evidence>
<organism evidence="2 3">
    <name type="scientific">Entomobacter blattae</name>
    <dbReference type="NCBI Taxonomy" id="2762277"/>
    <lineage>
        <taxon>Bacteria</taxon>
        <taxon>Pseudomonadati</taxon>
        <taxon>Pseudomonadota</taxon>
        <taxon>Alphaproteobacteria</taxon>
        <taxon>Acetobacterales</taxon>
        <taxon>Acetobacteraceae</taxon>
        <taxon>Entomobacter</taxon>
    </lineage>
</organism>
<protein>
    <recommendedName>
        <fullName evidence="1">Glycosyltransferase 61 catalytic domain-containing protein</fullName>
    </recommendedName>
</protein>
<name>A0A7H1NRN6_9PROT</name>
<gene>
    <name evidence="2" type="ORF">JGUZn3_12200</name>
</gene>
<dbReference type="EMBL" id="CP060244">
    <property type="protein sequence ID" value="QNT78446.1"/>
    <property type="molecule type" value="Genomic_DNA"/>
</dbReference>
<proteinExistence type="predicted"/>
<feature type="domain" description="Glycosyltransferase 61 catalytic" evidence="1">
    <location>
        <begin position="129"/>
        <end position="306"/>
    </location>
</feature>
<evidence type="ECO:0000313" key="2">
    <source>
        <dbReference type="EMBL" id="QNT78446.1"/>
    </source>
</evidence>
<evidence type="ECO:0000313" key="3">
    <source>
        <dbReference type="Proteomes" id="UP000516349"/>
    </source>
</evidence>
<dbReference type="Pfam" id="PF04577">
    <property type="entry name" value="Glyco_transf_61"/>
    <property type="match status" value="1"/>
</dbReference>
<dbReference type="AlphaFoldDB" id="A0A7H1NRN6"/>
<accession>A0A7H1NRN6</accession>
<dbReference type="GO" id="GO:0016757">
    <property type="term" value="F:glycosyltransferase activity"/>
    <property type="evidence" value="ECO:0007669"/>
    <property type="project" value="InterPro"/>
</dbReference>
<dbReference type="InterPro" id="IPR049625">
    <property type="entry name" value="Glyco_transf_61_cat"/>
</dbReference>
<dbReference type="RefSeq" id="WP_203412719.1">
    <property type="nucleotide sequence ID" value="NZ_CP060244.1"/>
</dbReference>
<sequence length="308" mass="34586">MQLSFPEILTQEPDRISIQEVFRDFPSSALLPLKFGELSLRAFSLTDTGLLAETTRDDPHILHLKSANVSSESGIVSLNGNIIKDTLIHTSPEKDGYQIDDNGKVLLPAPTAQLSETWLSLLLGNNDNYFHFLIMNIARLCLLSAEKAKKINGILLPQTITPAQCEITELALSKAFSSKLPKNYTIENSKSITVEKLLLPWNILSHLMPYKGALLFLRSLYTFQNTLKNSASRKIYIDRSHSPVRPLVNETELISELLLRDFEIIQMEKLSFIEQITYFFQASLIVAPHGAGLTNIIYCSPNTQIIEI</sequence>